<organism evidence="4 5">
    <name type="scientific">Methylomonas rapida</name>
    <dbReference type="NCBI Taxonomy" id="2963939"/>
    <lineage>
        <taxon>Bacteria</taxon>
        <taxon>Pseudomonadati</taxon>
        <taxon>Pseudomonadota</taxon>
        <taxon>Gammaproteobacteria</taxon>
        <taxon>Methylococcales</taxon>
        <taxon>Methylococcaceae</taxon>
        <taxon>Methylomonas</taxon>
    </lineage>
</organism>
<accession>A0ABY7GH75</accession>
<gene>
    <name evidence="4" type="ORF">NM686_014115</name>
</gene>
<reference evidence="4" key="1">
    <citation type="submission" date="2022-11" db="EMBL/GenBank/DDBJ databases">
        <title>Methylomonas rapida sp. nov., Carotenoid-Producing Obligate Methanotrophs with High Growth Characteristics and Biotechnological Potential.</title>
        <authorList>
            <person name="Tikhonova E.N."/>
            <person name="Suleimanov R.Z."/>
            <person name="Miroshnikov K."/>
            <person name="Oshkin I.Y."/>
            <person name="Belova S.E."/>
            <person name="Danilova O.V."/>
            <person name="Ashikhmin A."/>
            <person name="Konopkin A."/>
            <person name="But S.Y."/>
            <person name="Khmelenina V.N."/>
            <person name="Kuznetsov N."/>
            <person name="Pimenov N.V."/>
            <person name="Dedysh S.N."/>
        </authorList>
    </citation>
    <scope>NUCLEOTIDE SEQUENCE</scope>
    <source>
        <strain evidence="4">MP1</strain>
    </source>
</reference>
<dbReference type="PANTHER" id="PTHR30466:SF11">
    <property type="entry name" value="FLAVIN-DEPENDENT MONOOXYGENASE, REDUCTASE SUBUNIT HSAB"/>
    <property type="match status" value="1"/>
</dbReference>
<dbReference type="Proteomes" id="UP001162780">
    <property type="component" value="Chromosome"/>
</dbReference>
<comment type="similarity">
    <text evidence="1">Belongs to the non-flavoprotein flavin reductase family.</text>
</comment>
<dbReference type="InterPro" id="IPR012349">
    <property type="entry name" value="Split_barrel_FMN-bd"/>
</dbReference>
<evidence type="ECO:0000259" key="3">
    <source>
        <dbReference type="SMART" id="SM00903"/>
    </source>
</evidence>
<dbReference type="PANTHER" id="PTHR30466">
    <property type="entry name" value="FLAVIN REDUCTASE"/>
    <property type="match status" value="1"/>
</dbReference>
<dbReference type="InterPro" id="IPR002563">
    <property type="entry name" value="Flavin_Rdtase-like_dom"/>
</dbReference>
<dbReference type="InterPro" id="IPR050268">
    <property type="entry name" value="NADH-dep_flavin_reductase"/>
</dbReference>
<evidence type="ECO:0000256" key="1">
    <source>
        <dbReference type="ARBA" id="ARBA00008898"/>
    </source>
</evidence>
<dbReference type="SMART" id="SM00903">
    <property type="entry name" value="Flavin_Reduct"/>
    <property type="match status" value="1"/>
</dbReference>
<dbReference type="Gene3D" id="2.30.110.10">
    <property type="entry name" value="Electron Transport, Fmn-binding Protein, Chain A"/>
    <property type="match status" value="1"/>
</dbReference>
<dbReference type="SUPFAM" id="SSF50475">
    <property type="entry name" value="FMN-binding split barrel"/>
    <property type="match status" value="1"/>
</dbReference>
<feature type="domain" description="Flavin reductase like" evidence="3">
    <location>
        <begin position="9"/>
        <end position="154"/>
    </location>
</feature>
<evidence type="ECO:0000256" key="2">
    <source>
        <dbReference type="ARBA" id="ARBA00023002"/>
    </source>
</evidence>
<dbReference type="EMBL" id="CP113517">
    <property type="protein sequence ID" value="WAR43510.1"/>
    <property type="molecule type" value="Genomic_DNA"/>
</dbReference>
<keyword evidence="2" id="KW-0560">Oxidoreductase</keyword>
<evidence type="ECO:0000313" key="5">
    <source>
        <dbReference type="Proteomes" id="UP001162780"/>
    </source>
</evidence>
<proteinExistence type="inferred from homology"/>
<dbReference type="Pfam" id="PF01613">
    <property type="entry name" value="Flavin_Reduct"/>
    <property type="match status" value="1"/>
</dbReference>
<evidence type="ECO:0000313" key="4">
    <source>
        <dbReference type="EMBL" id="WAR43510.1"/>
    </source>
</evidence>
<protein>
    <submittedName>
        <fullName evidence="4">Flavin reductase family protein</fullName>
    </submittedName>
</protein>
<keyword evidence="5" id="KW-1185">Reference proteome</keyword>
<dbReference type="RefSeq" id="WP_255188476.1">
    <property type="nucleotide sequence ID" value="NZ_CP113517.1"/>
</dbReference>
<sequence length="164" mass="17713">MSESMAELFRCVTSGVYVVGVASAERHNAFTAAWVSLVSFQPLLITLSINPRHSSYQLLKSGGVFSLNVLRRDQMALAEHFGGPNKNDKLSAIDWRPGKTGAPLLNDAMAHFECEMTAEHPAGDHVLIIGRVVGGTLLQPDAIPLSYRDTGDMDGASALFPARF</sequence>
<name>A0ABY7GH75_9GAMM</name>